<proteinExistence type="predicted"/>
<dbReference type="SUPFAM" id="SSF51230">
    <property type="entry name" value="Single hybrid motif"/>
    <property type="match status" value="1"/>
</dbReference>
<reference evidence="5 6" key="1">
    <citation type="submission" date="2019-01" db="EMBL/GenBank/DDBJ databases">
        <authorList>
            <consortium name="Pathogen Informatics"/>
        </authorList>
    </citation>
    <scope>NUCLEOTIDE SEQUENCE [LARGE SCALE GENOMIC DNA]</scope>
    <source>
        <strain evidence="5 6">NCTC10122</strain>
    </source>
</reference>
<dbReference type="Gene3D" id="2.40.50.100">
    <property type="match status" value="1"/>
</dbReference>
<sequence length="78" mass="8457">MFRMKFTDIGEGLHEGKVAEVFVKVGDAVKEGDVLFSVETDKMTSDIPAPTTGTVAEVLIEPGQEITVGDEIFVINEQ</sequence>
<dbReference type="Pfam" id="PF00364">
    <property type="entry name" value="Biotin_lipoyl"/>
    <property type="match status" value="1"/>
</dbReference>
<evidence type="ECO:0000256" key="3">
    <source>
        <dbReference type="ARBA" id="ARBA00023315"/>
    </source>
</evidence>
<comment type="cofactor">
    <cofactor evidence="1">
        <name>(R)-lipoate</name>
        <dbReference type="ChEBI" id="CHEBI:83088"/>
    </cofactor>
</comment>
<dbReference type="GO" id="GO:0005737">
    <property type="term" value="C:cytoplasm"/>
    <property type="evidence" value="ECO:0007669"/>
    <property type="project" value="TreeGrafter"/>
</dbReference>
<name>A0A449A828_9BACT</name>
<evidence type="ECO:0000313" key="5">
    <source>
        <dbReference type="EMBL" id="VEU60453.1"/>
    </source>
</evidence>
<keyword evidence="3 5" id="KW-0012">Acyltransferase</keyword>
<accession>A0A449A828</accession>
<dbReference type="Proteomes" id="UP000290942">
    <property type="component" value="Chromosome"/>
</dbReference>
<dbReference type="CDD" id="cd06849">
    <property type="entry name" value="lipoyl_domain"/>
    <property type="match status" value="1"/>
</dbReference>
<keyword evidence="2 5" id="KW-0808">Transferase</keyword>
<organism evidence="5 6">
    <name type="scientific">Mycoplasmopsis bovigenitalium</name>
    <dbReference type="NCBI Taxonomy" id="2112"/>
    <lineage>
        <taxon>Bacteria</taxon>
        <taxon>Bacillati</taxon>
        <taxon>Mycoplasmatota</taxon>
        <taxon>Mycoplasmoidales</taxon>
        <taxon>Metamycoplasmataceae</taxon>
        <taxon>Mycoplasmopsis</taxon>
    </lineage>
</organism>
<dbReference type="GO" id="GO:0004742">
    <property type="term" value="F:dihydrolipoyllysine-residue acetyltransferase activity"/>
    <property type="evidence" value="ECO:0007669"/>
    <property type="project" value="UniProtKB-EC"/>
</dbReference>
<evidence type="ECO:0000259" key="4">
    <source>
        <dbReference type="PROSITE" id="PS50968"/>
    </source>
</evidence>
<dbReference type="EMBL" id="LR214970">
    <property type="protein sequence ID" value="VEU60453.1"/>
    <property type="molecule type" value="Genomic_DNA"/>
</dbReference>
<dbReference type="GO" id="GO:0031405">
    <property type="term" value="F:lipoic acid binding"/>
    <property type="evidence" value="ECO:0007669"/>
    <property type="project" value="TreeGrafter"/>
</dbReference>
<dbReference type="InterPro" id="IPR011053">
    <property type="entry name" value="Single_hybrid_motif"/>
</dbReference>
<dbReference type="AlphaFoldDB" id="A0A449A828"/>
<evidence type="ECO:0000313" key="6">
    <source>
        <dbReference type="Proteomes" id="UP000290942"/>
    </source>
</evidence>
<dbReference type="PANTHER" id="PTHR43178:SF5">
    <property type="entry name" value="LIPOAMIDE ACYLTRANSFERASE COMPONENT OF BRANCHED-CHAIN ALPHA-KETO ACID DEHYDROGENASE COMPLEX, MITOCHONDRIAL"/>
    <property type="match status" value="1"/>
</dbReference>
<protein>
    <submittedName>
        <fullName evidence="5">Pyruvate dehydrogenase E2 component</fullName>
        <ecNumber evidence="5">2.3.1.12</ecNumber>
    </submittedName>
</protein>
<dbReference type="PROSITE" id="PS50968">
    <property type="entry name" value="BIOTINYL_LIPOYL"/>
    <property type="match status" value="1"/>
</dbReference>
<keyword evidence="5" id="KW-0670">Pyruvate</keyword>
<evidence type="ECO:0000256" key="1">
    <source>
        <dbReference type="ARBA" id="ARBA00001938"/>
    </source>
</evidence>
<dbReference type="InterPro" id="IPR050743">
    <property type="entry name" value="2-oxoacid_DH_E2_comp"/>
</dbReference>
<dbReference type="PANTHER" id="PTHR43178">
    <property type="entry name" value="DIHYDROLIPOAMIDE ACETYLTRANSFERASE COMPONENT OF PYRUVATE DEHYDROGENASE COMPLEX"/>
    <property type="match status" value="1"/>
</dbReference>
<evidence type="ECO:0000256" key="2">
    <source>
        <dbReference type="ARBA" id="ARBA00022679"/>
    </source>
</evidence>
<dbReference type="InterPro" id="IPR000089">
    <property type="entry name" value="Biotin_lipoyl"/>
</dbReference>
<gene>
    <name evidence="5" type="primary">pdhC_2</name>
    <name evidence="5" type="ORF">NCTC10122_00041</name>
</gene>
<dbReference type="EC" id="2.3.1.12" evidence="5"/>
<feature type="domain" description="Lipoyl-binding" evidence="4">
    <location>
        <begin position="1"/>
        <end position="76"/>
    </location>
</feature>